<dbReference type="FunFam" id="3.30.160.60:FF:000012">
    <property type="entry name" value="RB-associated KRAB zinc finger protein-like"/>
    <property type="match status" value="1"/>
</dbReference>
<dbReference type="EMBL" id="QRBI01000133">
    <property type="protein sequence ID" value="RMC02560.1"/>
    <property type="molecule type" value="Genomic_DNA"/>
</dbReference>
<evidence type="ECO:0000256" key="2">
    <source>
        <dbReference type="ARBA" id="ARBA00022723"/>
    </source>
</evidence>
<evidence type="ECO:0000256" key="3">
    <source>
        <dbReference type="ARBA" id="ARBA00022737"/>
    </source>
</evidence>
<keyword evidence="7" id="KW-0804">Transcription</keyword>
<feature type="domain" description="C2H2-type" evidence="11">
    <location>
        <begin position="195"/>
        <end position="222"/>
    </location>
</feature>
<dbReference type="SMART" id="SM00355">
    <property type="entry name" value="ZnF_C2H2"/>
    <property type="match status" value="4"/>
</dbReference>
<dbReference type="STRING" id="333673.A0A3M0JUX2"/>
<evidence type="ECO:0000256" key="7">
    <source>
        <dbReference type="ARBA" id="ARBA00023163"/>
    </source>
</evidence>
<feature type="domain" description="C2H2-type" evidence="11">
    <location>
        <begin position="139"/>
        <end position="166"/>
    </location>
</feature>
<dbReference type="Proteomes" id="UP000269221">
    <property type="component" value="Unassembled WGS sequence"/>
</dbReference>
<evidence type="ECO:0000256" key="4">
    <source>
        <dbReference type="ARBA" id="ARBA00022771"/>
    </source>
</evidence>
<evidence type="ECO:0000256" key="8">
    <source>
        <dbReference type="ARBA" id="ARBA00023242"/>
    </source>
</evidence>
<name>A0A3M0JUX2_HIRRU</name>
<comment type="caution">
    <text evidence="12">The sequence shown here is derived from an EMBL/GenBank/DDBJ whole genome shotgun (WGS) entry which is preliminary data.</text>
</comment>
<dbReference type="OrthoDB" id="3437960at2759"/>
<keyword evidence="6" id="KW-0805">Transcription regulation</keyword>
<evidence type="ECO:0000313" key="12">
    <source>
        <dbReference type="EMBL" id="RMC02560.1"/>
    </source>
</evidence>
<proteinExistence type="predicted"/>
<dbReference type="InterPro" id="IPR013087">
    <property type="entry name" value="Znf_C2H2_type"/>
</dbReference>
<gene>
    <name evidence="12" type="ORF">DUI87_20954</name>
</gene>
<feature type="region of interest" description="Disordered" evidence="10">
    <location>
        <begin position="1"/>
        <end position="78"/>
    </location>
</feature>
<protein>
    <recommendedName>
        <fullName evidence="11">C2H2-type domain-containing protein</fullName>
    </recommendedName>
</protein>
<comment type="subcellular location">
    <subcellularLocation>
        <location evidence="1">Nucleus</location>
    </subcellularLocation>
</comment>
<dbReference type="PANTHER" id="PTHR23226">
    <property type="entry name" value="ZINC FINGER AND SCAN DOMAIN-CONTAINING"/>
    <property type="match status" value="1"/>
</dbReference>
<keyword evidence="13" id="KW-1185">Reference proteome</keyword>
<evidence type="ECO:0000256" key="6">
    <source>
        <dbReference type="ARBA" id="ARBA00023015"/>
    </source>
</evidence>
<evidence type="ECO:0000256" key="1">
    <source>
        <dbReference type="ARBA" id="ARBA00004123"/>
    </source>
</evidence>
<dbReference type="PROSITE" id="PS00028">
    <property type="entry name" value="ZINC_FINGER_C2H2_1"/>
    <property type="match status" value="4"/>
</dbReference>
<sequence length="306" mass="34461">METKEDKSLQQNLVEEAVLSGSTVQESKRERNSARDPTGGRTPNPCQGALRGKNPPSARKVDRASASETPLSSTNDPLWGEALRVSQVWEEVSDQLQSPPAPVDSQRGEPFHCPDCRKGFKHNSTLIKHQRIHTGERPYECGECGMSFSHSFSLICHQRIHTKERPYECEQCGKSFSQRSHVIRHQKIHAEERPYKCGECGKGFNHRSQLIIHEMIHTGERPYECPSVGRDFRPAPISSCTSGFTGGEALPLPRLQEGLQAKLHPHHPPAHPHWGEALRVSPVWEEFLRQLSLDQTPTETPVREVL</sequence>
<keyword evidence="4 9" id="KW-0863">Zinc-finger</keyword>
<dbReference type="GO" id="GO:0000978">
    <property type="term" value="F:RNA polymerase II cis-regulatory region sequence-specific DNA binding"/>
    <property type="evidence" value="ECO:0007669"/>
    <property type="project" value="TreeGrafter"/>
</dbReference>
<accession>A0A3M0JUX2</accession>
<keyword evidence="2" id="KW-0479">Metal-binding</keyword>
<dbReference type="InterPro" id="IPR036236">
    <property type="entry name" value="Znf_C2H2_sf"/>
</dbReference>
<dbReference type="Pfam" id="PF00096">
    <property type="entry name" value="zf-C2H2"/>
    <property type="match status" value="4"/>
</dbReference>
<evidence type="ECO:0000259" key="11">
    <source>
        <dbReference type="PROSITE" id="PS50157"/>
    </source>
</evidence>
<dbReference type="GO" id="GO:0005634">
    <property type="term" value="C:nucleus"/>
    <property type="evidence" value="ECO:0007669"/>
    <property type="project" value="UniProtKB-SubCell"/>
</dbReference>
<feature type="compositionally biased region" description="Polar residues" evidence="10">
    <location>
        <begin position="66"/>
        <end position="76"/>
    </location>
</feature>
<dbReference type="GO" id="GO:0000981">
    <property type="term" value="F:DNA-binding transcription factor activity, RNA polymerase II-specific"/>
    <property type="evidence" value="ECO:0007669"/>
    <property type="project" value="TreeGrafter"/>
</dbReference>
<dbReference type="SUPFAM" id="SSF57667">
    <property type="entry name" value="beta-beta-alpha zinc fingers"/>
    <property type="match status" value="2"/>
</dbReference>
<dbReference type="GO" id="GO:0008270">
    <property type="term" value="F:zinc ion binding"/>
    <property type="evidence" value="ECO:0007669"/>
    <property type="project" value="UniProtKB-KW"/>
</dbReference>
<dbReference type="FunFam" id="3.30.160.60:FF:001270">
    <property type="entry name" value="zinc finger protein 583 isoform X1"/>
    <property type="match status" value="1"/>
</dbReference>
<dbReference type="FunFam" id="3.30.160.60:FF:000478">
    <property type="entry name" value="Zinc finger protein 133"/>
    <property type="match status" value="2"/>
</dbReference>
<organism evidence="12 13">
    <name type="scientific">Hirundo rustica rustica</name>
    <dbReference type="NCBI Taxonomy" id="333673"/>
    <lineage>
        <taxon>Eukaryota</taxon>
        <taxon>Metazoa</taxon>
        <taxon>Chordata</taxon>
        <taxon>Craniata</taxon>
        <taxon>Vertebrata</taxon>
        <taxon>Euteleostomi</taxon>
        <taxon>Archelosauria</taxon>
        <taxon>Archosauria</taxon>
        <taxon>Dinosauria</taxon>
        <taxon>Saurischia</taxon>
        <taxon>Theropoda</taxon>
        <taxon>Coelurosauria</taxon>
        <taxon>Aves</taxon>
        <taxon>Neognathae</taxon>
        <taxon>Neoaves</taxon>
        <taxon>Telluraves</taxon>
        <taxon>Australaves</taxon>
        <taxon>Passeriformes</taxon>
        <taxon>Sylvioidea</taxon>
        <taxon>Hirundinidae</taxon>
        <taxon>Hirundo</taxon>
    </lineage>
</organism>
<feature type="domain" description="C2H2-type" evidence="11">
    <location>
        <begin position="111"/>
        <end position="138"/>
    </location>
</feature>
<reference evidence="12 13" key="1">
    <citation type="submission" date="2018-07" db="EMBL/GenBank/DDBJ databases">
        <title>A high quality draft genome assembly of the barn swallow (H. rustica rustica).</title>
        <authorList>
            <person name="Formenti G."/>
            <person name="Chiara M."/>
            <person name="Poveda L."/>
            <person name="Francoijs K.-J."/>
            <person name="Bonisoli-Alquati A."/>
            <person name="Canova L."/>
            <person name="Gianfranceschi L."/>
            <person name="Horner D.S."/>
            <person name="Saino N."/>
        </authorList>
    </citation>
    <scope>NUCLEOTIDE SEQUENCE [LARGE SCALE GENOMIC DNA]</scope>
    <source>
        <strain evidence="12">Chelidonia</strain>
        <tissue evidence="12">Blood</tissue>
    </source>
</reference>
<dbReference type="Gene3D" id="3.30.160.60">
    <property type="entry name" value="Classic Zinc Finger"/>
    <property type="match status" value="4"/>
</dbReference>
<dbReference type="AlphaFoldDB" id="A0A3M0JUX2"/>
<evidence type="ECO:0000313" key="13">
    <source>
        <dbReference type="Proteomes" id="UP000269221"/>
    </source>
</evidence>
<evidence type="ECO:0000256" key="10">
    <source>
        <dbReference type="SAM" id="MobiDB-lite"/>
    </source>
</evidence>
<feature type="domain" description="C2H2-type" evidence="11">
    <location>
        <begin position="167"/>
        <end position="194"/>
    </location>
</feature>
<dbReference type="PROSITE" id="PS50157">
    <property type="entry name" value="ZINC_FINGER_C2H2_2"/>
    <property type="match status" value="4"/>
</dbReference>
<keyword evidence="8" id="KW-0539">Nucleus</keyword>
<keyword evidence="3" id="KW-0677">Repeat</keyword>
<evidence type="ECO:0000256" key="5">
    <source>
        <dbReference type="ARBA" id="ARBA00022833"/>
    </source>
</evidence>
<keyword evidence="5" id="KW-0862">Zinc</keyword>
<dbReference type="PANTHER" id="PTHR23226:SF416">
    <property type="entry name" value="FI01424P"/>
    <property type="match status" value="1"/>
</dbReference>
<evidence type="ECO:0000256" key="9">
    <source>
        <dbReference type="PROSITE-ProRule" id="PRU00042"/>
    </source>
</evidence>